<dbReference type="AlphaFoldDB" id="A0A3N4IMD6"/>
<dbReference type="Gene3D" id="3.30.40.10">
    <property type="entry name" value="Zinc/RING finger domain, C3HC4 (zinc finger)"/>
    <property type="match status" value="1"/>
</dbReference>
<feature type="region of interest" description="Disordered" evidence="5">
    <location>
        <begin position="284"/>
        <end position="308"/>
    </location>
</feature>
<feature type="region of interest" description="Disordered" evidence="5">
    <location>
        <begin position="74"/>
        <end position="125"/>
    </location>
</feature>
<reference evidence="7 8" key="1">
    <citation type="journal article" date="2018" name="Nat. Ecol. Evol.">
        <title>Pezizomycetes genomes reveal the molecular basis of ectomycorrhizal truffle lifestyle.</title>
        <authorList>
            <person name="Murat C."/>
            <person name="Payen T."/>
            <person name="Noel B."/>
            <person name="Kuo A."/>
            <person name="Morin E."/>
            <person name="Chen J."/>
            <person name="Kohler A."/>
            <person name="Krizsan K."/>
            <person name="Balestrini R."/>
            <person name="Da Silva C."/>
            <person name="Montanini B."/>
            <person name="Hainaut M."/>
            <person name="Levati E."/>
            <person name="Barry K.W."/>
            <person name="Belfiori B."/>
            <person name="Cichocki N."/>
            <person name="Clum A."/>
            <person name="Dockter R.B."/>
            <person name="Fauchery L."/>
            <person name="Guy J."/>
            <person name="Iotti M."/>
            <person name="Le Tacon F."/>
            <person name="Lindquist E.A."/>
            <person name="Lipzen A."/>
            <person name="Malagnac F."/>
            <person name="Mello A."/>
            <person name="Molinier V."/>
            <person name="Miyauchi S."/>
            <person name="Poulain J."/>
            <person name="Riccioni C."/>
            <person name="Rubini A."/>
            <person name="Sitrit Y."/>
            <person name="Splivallo R."/>
            <person name="Traeger S."/>
            <person name="Wang M."/>
            <person name="Zifcakova L."/>
            <person name="Wipf D."/>
            <person name="Zambonelli A."/>
            <person name="Paolocci F."/>
            <person name="Nowrousian M."/>
            <person name="Ottonello S."/>
            <person name="Baldrian P."/>
            <person name="Spatafora J.W."/>
            <person name="Henrissat B."/>
            <person name="Nagy L.G."/>
            <person name="Aury J.M."/>
            <person name="Wincker P."/>
            <person name="Grigoriev I.V."/>
            <person name="Bonfante P."/>
            <person name="Martin F.M."/>
        </authorList>
    </citation>
    <scope>NUCLEOTIDE SEQUENCE [LARGE SCALE GENOMIC DNA]</scope>
    <source>
        <strain evidence="7 8">RN42</strain>
    </source>
</reference>
<feature type="compositionally biased region" description="Polar residues" evidence="5">
    <location>
        <begin position="224"/>
        <end position="233"/>
    </location>
</feature>
<evidence type="ECO:0000256" key="1">
    <source>
        <dbReference type="ARBA" id="ARBA00022723"/>
    </source>
</evidence>
<evidence type="ECO:0000313" key="7">
    <source>
        <dbReference type="EMBL" id="RPA86866.1"/>
    </source>
</evidence>
<dbReference type="InterPro" id="IPR013083">
    <property type="entry name" value="Znf_RING/FYVE/PHD"/>
</dbReference>
<keyword evidence="3" id="KW-0862">Zinc</keyword>
<feature type="compositionally biased region" description="Low complexity" evidence="5">
    <location>
        <begin position="329"/>
        <end position="342"/>
    </location>
</feature>
<evidence type="ECO:0000256" key="4">
    <source>
        <dbReference type="PROSITE-ProRule" id="PRU00175"/>
    </source>
</evidence>
<feature type="region of interest" description="Disordered" evidence="5">
    <location>
        <begin position="327"/>
        <end position="379"/>
    </location>
</feature>
<dbReference type="PROSITE" id="PS50089">
    <property type="entry name" value="ZF_RING_2"/>
    <property type="match status" value="1"/>
</dbReference>
<dbReference type="Pfam" id="PF13639">
    <property type="entry name" value="zf-RING_2"/>
    <property type="match status" value="1"/>
</dbReference>
<dbReference type="Proteomes" id="UP000275078">
    <property type="component" value="Unassembled WGS sequence"/>
</dbReference>
<organism evidence="7 8">
    <name type="scientific">Ascobolus immersus RN42</name>
    <dbReference type="NCBI Taxonomy" id="1160509"/>
    <lineage>
        <taxon>Eukaryota</taxon>
        <taxon>Fungi</taxon>
        <taxon>Dikarya</taxon>
        <taxon>Ascomycota</taxon>
        <taxon>Pezizomycotina</taxon>
        <taxon>Pezizomycetes</taxon>
        <taxon>Pezizales</taxon>
        <taxon>Ascobolaceae</taxon>
        <taxon>Ascobolus</taxon>
    </lineage>
</organism>
<feature type="compositionally biased region" description="Low complexity" evidence="5">
    <location>
        <begin position="248"/>
        <end position="262"/>
    </location>
</feature>
<dbReference type="SMART" id="SM00184">
    <property type="entry name" value="RING"/>
    <property type="match status" value="2"/>
</dbReference>
<evidence type="ECO:0000313" key="8">
    <source>
        <dbReference type="Proteomes" id="UP000275078"/>
    </source>
</evidence>
<accession>A0A3N4IMD6</accession>
<evidence type="ECO:0000256" key="5">
    <source>
        <dbReference type="SAM" id="MobiDB-lite"/>
    </source>
</evidence>
<sequence>MASYGDRYEVATYGATHPTPFESGYGRYASQPDSSPRGYIPAYSTPPGAQWGYAYPPPASPGVGSPVSPLSRGAAYDYPTYSSSPTQGALPPRPEFVGGSPPERYERRQSYGMYGSSPTDSKLVSRRRASQKAIDELVNVRLIDLPESDATCNICMEGYVEIKYSEDKPKREHPMRMTCGHVFGSGCLKQWLSQHNTCPTCRKELDFVEEQVEETSARARRGSVRSTGSNRNSRLSEDFHGLTLGSSPTARPQRQPTAPPRAGSYGAFDPPMYAAAPAPFARPQTGFAQGAAPPHPMGNRIQSHRHSRYASYAGPHQSHMTTAPFVRPASTASSAAATTQSTPDHPSYAINYPPAHALPPPPARLTAPDRRSTPFQIAGKGDLMTPRCGLESLKRCCMEGRYPSGWSRLECGHNYHRECLNNSTKERGDVFDKNGERGYWCERCRRHMPKAE</sequence>
<evidence type="ECO:0000256" key="2">
    <source>
        <dbReference type="ARBA" id="ARBA00022771"/>
    </source>
</evidence>
<gene>
    <name evidence="7" type="ORF">BJ508DRAFT_121245</name>
</gene>
<feature type="region of interest" description="Disordered" evidence="5">
    <location>
        <begin position="1"/>
        <end position="43"/>
    </location>
</feature>
<name>A0A3N4IMD6_ASCIM</name>
<keyword evidence="8" id="KW-1185">Reference proteome</keyword>
<evidence type="ECO:0000259" key="6">
    <source>
        <dbReference type="PROSITE" id="PS50089"/>
    </source>
</evidence>
<dbReference type="GO" id="GO:0008270">
    <property type="term" value="F:zinc ion binding"/>
    <property type="evidence" value="ECO:0007669"/>
    <property type="project" value="UniProtKB-KW"/>
</dbReference>
<dbReference type="OrthoDB" id="8062037at2759"/>
<protein>
    <recommendedName>
        <fullName evidence="6">RING-type domain-containing protein</fullName>
    </recommendedName>
</protein>
<dbReference type="STRING" id="1160509.A0A3N4IMD6"/>
<dbReference type="PANTHER" id="PTHR15710">
    <property type="entry name" value="E3 UBIQUITIN-PROTEIN LIGASE PRAJA"/>
    <property type="match status" value="1"/>
</dbReference>
<evidence type="ECO:0000256" key="3">
    <source>
        <dbReference type="ARBA" id="ARBA00022833"/>
    </source>
</evidence>
<dbReference type="SUPFAM" id="SSF57850">
    <property type="entry name" value="RING/U-box"/>
    <property type="match status" value="1"/>
</dbReference>
<dbReference type="EMBL" id="ML119648">
    <property type="protein sequence ID" value="RPA86866.1"/>
    <property type="molecule type" value="Genomic_DNA"/>
</dbReference>
<keyword evidence="1" id="KW-0479">Metal-binding</keyword>
<proteinExistence type="predicted"/>
<feature type="region of interest" description="Disordered" evidence="5">
    <location>
        <begin position="214"/>
        <end position="270"/>
    </location>
</feature>
<dbReference type="InterPro" id="IPR001841">
    <property type="entry name" value="Znf_RING"/>
</dbReference>
<keyword evidence="2 4" id="KW-0863">Zinc-finger</keyword>
<feature type="domain" description="RING-type" evidence="6">
    <location>
        <begin position="152"/>
        <end position="202"/>
    </location>
</feature>